<geneLocation type="plasmid" evidence="7">
    <name>unnamed</name>
</geneLocation>
<evidence type="ECO:0000313" key="7">
    <source>
        <dbReference type="EMBL" id="AVQ00272.1"/>
    </source>
</evidence>
<accession>A0A2P1PZK2</accession>
<dbReference type="PANTHER" id="PTHR35004:SF6">
    <property type="entry name" value="TRANSPOSASE"/>
    <property type="match status" value="1"/>
</dbReference>
<gene>
    <name evidence="7" type="ORF">C7S18_23535</name>
</gene>
<dbReference type="RefSeq" id="WP_106894190.1">
    <property type="nucleotide sequence ID" value="NZ_CP027861.1"/>
</dbReference>
<dbReference type="AlphaFoldDB" id="A0A2P1PZK2"/>
<evidence type="ECO:0000313" key="8">
    <source>
        <dbReference type="Proteomes" id="UP000241074"/>
    </source>
</evidence>
<evidence type="ECO:0000256" key="3">
    <source>
        <dbReference type="ARBA" id="ARBA00023125"/>
    </source>
</evidence>
<keyword evidence="2" id="KW-0815">Transposition</keyword>
<reference evidence="7 8" key="1">
    <citation type="submission" date="2018-03" db="EMBL/GenBank/DDBJ databases">
        <title>Ahniella affigens gen. nov., sp. nov., a gammaproteobacterium isolated from sandy soil near a stream.</title>
        <authorList>
            <person name="Ko Y."/>
            <person name="Kim J.-H."/>
        </authorList>
    </citation>
    <scope>NUCLEOTIDE SEQUENCE [LARGE SCALE GENOMIC DNA]</scope>
    <source>
        <strain evidence="7 8">D13</strain>
        <plasmid evidence="8">Plasmid unnamed</plasmid>
    </source>
</reference>
<dbReference type="PANTHER" id="PTHR35004">
    <property type="entry name" value="TRANSPOSASE RV3428C-RELATED"/>
    <property type="match status" value="1"/>
</dbReference>
<feature type="compositionally biased region" description="Polar residues" evidence="5">
    <location>
        <begin position="138"/>
        <end position="152"/>
    </location>
</feature>
<keyword evidence="7" id="KW-0614">Plasmid</keyword>
<sequence length="182" mass="20198">MLSQEESVEIEVLLKQGMGVREVARRCGVSRNTVRRVREEGSGRRYQREARVSKLAPYLDYIRDRLAAAAPDWIPASVMLREIKAQGYSGSHSILRAHMAVMRPAHLVDQVPQVGDSLRERQPMLAPSVRPSVELGHTPSQSMRISSSNQTAFQPAGEACLISARSRSRCSFESDPDEVAPS</sequence>
<keyword evidence="8" id="KW-1185">Reference proteome</keyword>
<dbReference type="OrthoDB" id="2065409at2"/>
<evidence type="ECO:0000256" key="5">
    <source>
        <dbReference type="SAM" id="MobiDB-lite"/>
    </source>
</evidence>
<dbReference type="InterPro" id="IPR025246">
    <property type="entry name" value="IS30-like_HTH"/>
</dbReference>
<evidence type="ECO:0000256" key="4">
    <source>
        <dbReference type="ARBA" id="ARBA00023172"/>
    </source>
</evidence>
<keyword evidence="3" id="KW-0238">DNA-binding</keyword>
<protein>
    <recommendedName>
        <fullName evidence="6">HTH IS21-type domain-containing protein</fullName>
    </recommendedName>
</protein>
<evidence type="ECO:0000256" key="1">
    <source>
        <dbReference type="ARBA" id="ARBA00009277"/>
    </source>
</evidence>
<keyword evidence="4" id="KW-0233">DNA recombination</keyword>
<organism evidence="7 8">
    <name type="scientific">Ahniella affigens</name>
    <dbReference type="NCBI Taxonomy" id="2021234"/>
    <lineage>
        <taxon>Bacteria</taxon>
        <taxon>Pseudomonadati</taxon>
        <taxon>Pseudomonadota</taxon>
        <taxon>Gammaproteobacteria</taxon>
        <taxon>Lysobacterales</taxon>
        <taxon>Rhodanobacteraceae</taxon>
        <taxon>Ahniella</taxon>
    </lineage>
</organism>
<feature type="region of interest" description="Disordered" evidence="5">
    <location>
        <begin position="125"/>
        <end position="152"/>
    </location>
</feature>
<evidence type="ECO:0000259" key="6">
    <source>
        <dbReference type="PROSITE" id="PS50531"/>
    </source>
</evidence>
<name>A0A2P1PZK2_9GAMM</name>
<dbReference type="GO" id="GO:0003677">
    <property type="term" value="F:DNA binding"/>
    <property type="evidence" value="ECO:0007669"/>
    <property type="project" value="UniProtKB-KW"/>
</dbReference>
<comment type="similarity">
    <text evidence="1">Belongs to the transposase IS21/IS408/IS1162 family.</text>
</comment>
<dbReference type="EMBL" id="CP027861">
    <property type="protein sequence ID" value="AVQ00272.1"/>
    <property type="molecule type" value="Genomic_DNA"/>
</dbReference>
<dbReference type="Proteomes" id="UP000241074">
    <property type="component" value="Plasmid unnamed"/>
</dbReference>
<dbReference type="KEGG" id="xba:C7S18_23535"/>
<feature type="domain" description="HTH IS21-type" evidence="6">
    <location>
        <begin position="5"/>
        <end position="66"/>
    </location>
</feature>
<dbReference type="PROSITE" id="PS50531">
    <property type="entry name" value="HTH_IS21"/>
    <property type="match status" value="1"/>
</dbReference>
<proteinExistence type="inferred from homology"/>
<reference evidence="7 8" key="2">
    <citation type="submission" date="2018-03" db="EMBL/GenBank/DDBJ databases">
        <authorList>
            <person name="Keele B.F."/>
        </authorList>
    </citation>
    <scope>NUCLEOTIDE SEQUENCE [LARGE SCALE GENOMIC DNA]</scope>
    <source>
        <strain evidence="7 8">D13</strain>
        <plasmid evidence="8">Plasmid unnamed</plasmid>
    </source>
</reference>
<evidence type="ECO:0000256" key="2">
    <source>
        <dbReference type="ARBA" id="ARBA00022578"/>
    </source>
</evidence>
<dbReference type="Pfam" id="PF13936">
    <property type="entry name" value="HTH_38"/>
    <property type="match status" value="1"/>
</dbReference>
<dbReference type="Gene3D" id="1.10.10.60">
    <property type="entry name" value="Homeodomain-like"/>
    <property type="match status" value="1"/>
</dbReference>
<dbReference type="GO" id="GO:0032196">
    <property type="term" value="P:transposition"/>
    <property type="evidence" value="ECO:0007669"/>
    <property type="project" value="UniProtKB-KW"/>
</dbReference>
<dbReference type="GO" id="GO:0006310">
    <property type="term" value="P:DNA recombination"/>
    <property type="evidence" value="ECO:0007669"/>
    <property type="project" value="UniProtKB-KW"/>
</dbReference>
<dbReference type="InterPro" id="IPR017894">
    <property type="entry name" value="HTH_IS21_transposase_type"/>
</dbReference>